<dbReference type="InterPro" id="IPR036719">
    <property type="entry name" value="Neuro-gated_channel_TM_sf"/>
</dbReference>
<evidence type="ECO:0000256" key="16">
    <source>
        <dbReference type="ARBA" id="ARBA00034430"/>
    </source>
</evidence>
<comment type="catalytic activity">
    <reaction evidence="16">
        <text>K(+)(in) = K(+)(out)</text>
        <dbReference type="Rhea" id="RHEA:29463"/>
        <dbReference type="ChEBI" id="CHEBI:29103"/>
    </reaction>
</comment>
<dbReference type="Gene3D" id="1.20.58.390">
    <property type="entry name" value="Neurotransmitter-gated ion-channel transmembrane domain"/>
    <property type="match status" value="2"/>
</dbReference>
<dbReference type="PRINTS" id="PR00252">
    <property type="entry name" value="NRIONCHANNEL"/>
</dbReference>
<evidence type="ECO:0000256" key="18">
    <source>
        <dbReference type="ARBA" id="ARBA00036634"/>
    </source>
</evidence>
<dbReference type="CDD" id="cd19063">
    <property type="entry name" value="LGIC_TM_5-HT3"/>
    <property type="match status" value="1"/>
</dbReference>
<dbReference type="AlphaFoldDB" id="A0A3P9NLM4"/>
<keyword evidence="10" id="KW-0675">Receptor</keyword>
<feature type="transmembrane region" description="Helical" evidence="20">
    <location>
        <begin position="312"/>
        <end position="330"/>
    </location>
</feature>
<dbReference type="PROSITE" id="PS00236">
    <property type="entry name" value="NEUROTR_ION_CHANNEL"/>
    <property type="match status" value="1"/>
</dbReference>
<evidence type="ECO:0000256" key="4">
    <source>
        <dbReference type="ARBA" id="ARBA00022729"/>
    </source>
</evidence>
<keyword evidence="9" id="KW-1015">Disulfide bond</keyword>
<dbReference type="Gene3D" id="2.70.170.10">
    <property type="entry name" value="Neurotransmitter-gated ion-channel ligand-binding domain"/>
    <property type="match status" value="1"/>
</dbReference>
<feature type="transmembrane region" description="Helical" evidence="20">
    <location>
        <begin position="40"/>
        <end position="66"/>
    </location>
</feature>
<comment type="similarity">
    <text evidence="20">Belongs to the ligand-gated ion channel (TC 1.A.9) family.</text>
</comment>
<dbReference type="InterPro" id="IPR049944">
    <property type="entry name" value="LGIC_TM_5-HT3"/>
</dbReference>
<dbReference type="InterPro" id="IPR036734">
    <property type="entry name" value="Neur_chan_lig-bd_sf"/>
</dbReference>
<keyword evidence="6" id="KW-0770">Synapse</keyword>
<dbReference type="FunFam" id="2.70.170.10:FF:000017">
    <property type="entry name" value="5-hydroxytryptamine receptor 3A"/>
    <property type="match status" value="1"/>
</dbReference>
<keyword evidence="3 20" id="KW-0812">Transmembrane</keyword>
<evidence type="ECO:0000259" key="21">
    <source>
        <dbReference type="Pfam" id="PF02931"/>
    </source>
</evidence>
<dbReference type="PANTHER" id="PTHR18945">
    <property type="entry name" value="NEUROTRANSMITTER GATED ION CHANNEL"/>
    <property type="match status" value="1"/>
</dbReference>
<dbReference type="SUPFAM" id="SSF63712">
    <property type="entry name" value="Nicotinic receptor ligand binding domain-like"/>
    <property type="match status" value="1"/>
</dbReference>
<comment type="subcellular location">
    <subcellularLocation>
        <location evidence="15">Postsynaptic cell membrane</location>
        <topology evidence="15">Multi-pass membrane protein</topology>
    </subcellularLocation>
</comment>
<feature type="domain" description="Neurotransmitter-gated ion-channel ligand-binding" evidence="21">
    <location>
        <begin position="26"/>
        <end position="214"/>
    </location>
</feature>
<dbReference type="InterPro" id="IPR038050">
    <property type="entry name" value="Neuro_actylchol_rec"/>
</dbReference>
<feature type="transmembrane region" description="Helical" evidence="20">
    <location>
        <begin position="280"/>
        <end position="300"/>
    </location>
</feature>
<comment type="catalytic activity">
    <reaction evidence="18">
        <text>Ca(2+)(in) = Ca(2+)(out)</text>
        <dbReference type="Rhea" id="RHEA:29671"/>
        <dbReference type="ChEBI" id="CHEBI:29108"/>
    </reaction>
</comment>
<proteinExistence type="inferred from homology"/>
<keyword evidence="14 20" id="KW-0407">Ion channel</keyword>
<evidence type="ECO:0000256" key="3">
    <source>
        <dbReference type="ARBA" id="ARBA00022692"/>
    </source>
</evidence>
<sequence>LSFKVNCSKPDQPSLLAALSPVFDLRAIRPVMNQTTHTTITMYFTLYGILGVVSTLRTAIITLFFLQWWTNEFIRWDSVQCGMSNISVPKEKIWLPDIVINELTPSVPYIYLFSDGRVHNALPLRVVSSCNLDIYAFPFDIQNCSLTFNSYIYYSIELNIILGRDAELMTSFSKDVMTTMGEWALVDITAQKIEKNDKLGLYPDMLTFYVMRRRSIMYVVTLLLPSCFLITLDLFSFLLPPESTDRSSFKMTIIFGYTVFLLIMNDLLPITGNTIPLINVFFSLCLVLMVASLLETIFITNILINSSDFSPVPRWIQILVLNFLGCLVCMPRRREKPKGSGTEALTELKSLSRVLQAIRCEVEQQQEGQQSSEEWNQVGFIIDRLLFGLYIVFISVSFITIIILWVISCSQ</sequence>
<keyword evidence="13" id="KW-1071">Ligand-gated ion channel</keyword>
<reference evidence="24" key="1">
    <citation type="submission" date="2013-11" db="EMBL/GenBank/DDBJ databases">
        <title>The genomic landscape of the Guanapo guppy.</title>
        <authorList>
            <person name="Kuenstner A."/>
            <person name="Dreyer C."/>
        </authorList>
    </citation>
    <scope>NUCLEOTIDE SEQUENCE</scope>
    <source>
        <strain evidence="24">Guanapo</strain>
    </source>
</reference>
<keyword evidence="4" id="KW-0732">Signal</keyword>
<keyword evidence="11" id="KW-0325">Glycoprotein</keyword>
<evidence type="ECO:0000256" key="17">
    <source>
        <dbReference type="ARBA" id="ARBA00036239"/>
    </source>
</evidence>
<feature type="transmembrane region" description="Helical" evidence="20">
    <location>
        <begin position="251"/>
        <end position="268"/>
    </location>
</feature>
<evidence type="ECO:0000256" key="5">
    <source>
        <dbReference type="ARBA" id="ARBA00022989"/>
    </source>
</evidence>
<dbReference type="InterPro" id="IPR018000">
    <property type="entry name" value="Neurotransmitter_ion_chnl_CS"/>
</dbReference>
<evidence type="ECO:0000256" key="8">
    <source>
        <dbReference type="ARBA" id="ARBA00023136"/>
    </source>
</evidence>
<evidence type="ECO:0000256" key="10">
    <source>
        <dbReference type="ARBA" id="ARBA00023170"/>
    </source>
</evidence>
<keyword evidence="2" id="KW-1003">Cell membrane</keyword>
<dbReference type="STRING" id="8081.ENSPREP00000010439"/>
<organism evidence="23 24">
    <name type="scientific">Poecilia reticulata</name>
    <name type="common">Guppy</name>
    <name type="synonym">Acanthophacelus reticulatus</name>
    <dbReference type="NCBI Taxonomy" id="8081"/>
    <lineage>
        <taxon>Eukaryota</taxon>
        <taxon>Metazoa</taxon>
        <taxon>Chordata</taxon>
        <taxon>Craniata</taxon>
        <taxon>Vertebrata</taxon>
        <taxon>Euteleostomi</taxon>
        <taxon>Actinopterygii</taxon>
        <taxon>Neopterygii</taxon>
        <taxon>Teleostei</taxon>
        <taxon>Neoteleostei</taxon>
        <taxon>Acanthomorphata</taxon>
        <taxon>Ovalentaria</taxon>
        <taxon>Atherinomorphae</taxon>
        <taxon>Cyprinodontiformes</taxon>
        <taxon>Poeciliidae</taxon>
        <taxon>Poeciliinae</taxon>
        <taxon>Poecilia</taxon>
    </lineage>
</organism>
<evidence type="ECO:0000256" key="7">
    <source>
        <dbReference type="ARBA" id="ARBA00023065"/>
    </source>
</evidence>
<dbReference type="GO" id="GO:0005230">
    <property type="term" value="F:extracellular ligand-gated monoatomic ion channel activity"/>
    <property type="evidence" value="ECO:0007669"/>
    <property type="project" value="InterPro"/>
</dbReference>
<keyword evidence="12" id="KW-0628">Postsynaptic cell membrane</keyword>
<comment type="function">
    <text evidence="19">Forms serotonin (5-hydroxytryptamine/5-HT3)-activated cation-selective channel complexes, which when activated cause fast, depolarizing responses in neurons.</text>
</comment>
<evidence type="ECO:0000256" key="12">
    <source>
        <dbReference type="ARBA" id="ARBA00023257"/>
    </source>
</evidence>
<dbReference type="Pfam" id="PF02932">
    <property type="entry name" value="Neur_chan_memb"/>
    <property type="match status" value="1"/>
</dbReference>
<evidence type="ECO:0000256" key="20">
    <source>
        <dbReference type="RuleBase" id="RU000687"/>
    </source>
</evidence>
<protein>
    <submittedName>
        <fullName evidence="23">Uncharacterized protein</fullName>
    </submittedName>
</protein>
<dbReference type="Ensembl" id="ENSPRET00000010560.1">
    <property type="protein sequence ID" value="ENSPREP00000010439.1"/>
    <property type="gene ID" value="ENSPREG00000007104.1"/>
</dbReference>
<dbReference type="Proteomes" id="UP000242638">
    <property type="component" value="Unassembled WGS sequence"/>
</dbReference>
<evidence type="ECO:0000256" key="1">
    <source>
        <dbReference type="ARBA" id="ARBA00022448"/>
    </source>
</evidence>
<accession>A0A3P9NLM4</accession>
<evidence type="ECO:0000256" key="2">
    <source>
        <dbReference type="ARBA" id="ARBA00022475"/>
    </source>
</evidence>
<keyword evidence="1 20" id="KW-0813">Transport</keyword>
<comment type="caution">
    <text evidence="20">Lacks conserved residue(s) required for the propagation of feature annotation.</text>
</comment>
<keyword evidence="5 20" id="KW-1133">Transmembrane helix</keyword>
<feature type="transmembrane region" description="Helical" evidence="20">
    <location>
        <begin position="385"/>
        <end position="407"/>
    </location>
</feature>
<keyword evidence="7 20" id="KW-0406">Ion transport</keyword>
<keyword evidence="24" id="KW-1185">Reference proteome</keyword>
<evidence type="ECO:0000313" key="23">
    <source>
        <dbReference type="Ensembl" id="ENSPREP00000010439.1"/>
    </source>
</evidence>
<evidence type="ECO:0000256" key="14">
    <source>
        <dbReference type="ARBA" id="ARBA00023303"/>
    </source>
</evidence>
<evidence type="ECO:0000313" key="24">
    <source>
        <dbReference type="Proteomes" id="UP000242638"/>
    </source>
</evidence>
<evidence type="ECO:0000256" key="19">
    <source>
        <dbReference type="ARBA" id="ARBA00037540"/>
    </source>
</evidence>
<dbReference type="InterPro" id="IPR006202">
    <property type="entry name" value="Neur_chan_lig-bd"/>
</dbReference>
<feature type="domain" description="Neurotransmitter-gated ion-channel transmembrane" evidence="22">
    <location>
        <begin position="223"/>
        <end position="338"/>
    </location>
</feature>
<comment type="catalytic activity">
    <reaction evidence="17">
        <text>Na(+)(in) = Na(+)(out)</text>
        <dbReference type="Rhea" id="RHEA:34963"/>
        <dbReference type="ChEBI" id="CHEBI:29101"/>
    </reaction>
</comment>
<evidence type="ECO:0000256" key="9">
    <source>
        <dbReference type="ARBA" id="ARBA00023157"/>
    </source>
</evidence>
<dbReference type="Pfam" id="PF02931">
    <property type="entry name" value="Neur_chan_LBD"/>
    <property type="match status" value="1"/>
</dbReference>
<reference evidence="23" key="2">
    <citation type="submission" date="2025-08" db="UniProtKB">
        <authorList>
            <consortium name="Ensembl"/>
        </authorList>
    </citation>
    <scope>IDENTIFICATION</scope>
    <source>
        <strain evidence="23">Guanapo</strain>
    </source>
</reference>
<dbReference type="GO" id="GO:0045211">
    <property type="term" value="C:postsynaptic membrane"/>
    <property type="evidence" value="ECO:0007669"/>
    <property type="project" value="UniProtKB-SubCell"/>
</dbReference>
<evidence type="ECO:0000259" key="22">
    <source>
        <dbReference type="Pfam" id="PF02932"/>
    </source>
</evidence>
<name>A0A3P9NLM4_POERE</name>
<dbReference type="GO" id="GO:0004888">
    <property type="term" value="F:transmembrane signaling receptor activity"/>
    <property type="evidence" value="ECO:0007669"/>
    <property type="project" value="InterPro"/>
</dbReference>
<evidence type="ECO:0000256" key="13">
    <source>
        <dbReference type="ARBA" id="ARBA00023286"/>
    </source>
</evidence>
<dbReference type="GeneTree" id="ENSGT00940000164924"/>
<dbReference type="InterPro" id="IPR006029">
    <property type="entry name" value="Neurotrans-gated_channel_TM"/>
</dbReference>
<keyword evidence="8 20" id="KW-0472">Membrane</keyword>
<reference evidence="23" key="3">
    <citation type="submission" date="2025-09" db="UniProtKB">
        <authorList>
            <consortium name="Ensembl"/>
        </authorList>
    </citation>
    <scope>IDENTIFICATION</scope>
    <source>
        <strain evidence="23">Guanapo</strain>
    </source>
</reference>
<dbReference type="OMA" id="CLTMMVG"/>
<evidence type="ECO:0000256" key="11">
    <source>
        <dbReference type="ARBA" id="ARBA00023180"/>
    </source>
</evidence>
<feature type="transmembrane region" description="Helical" evidence="20">
    <location>
        <begin position="215"/>
        <end position="239"/>
    </location>
</feature>
<evidence type="ECO:0000256" key="15">
    <source>
        <dbReference type="ARBA" id="ARBA00034104"/>
    </source>
</evidence>
<evidence type="ECO:0000256" key="6">
    <source>
        <dbReference type="ARBA" id="ARBA00023018"/>
    </source>
</evidence>
<dbReference type="InterPro" id="IPR006201">
    <property type="entry name" value="Neur_channel"/>
</dbReference>
<dbReference type="SUPFAM" id="SSF90112">
    <property type="entry name" value="Neurotransmitter-gated ion-channel transmembrane pore"/>
    <property type="match status" value="1"/>
</dbReference>